<dbReference type="Proteomes" id="UP000828924">
    <property type="component" value="Chromosome"/>
</dbReference>
<dbReference type="InterPro" id="IPR011701">
    <property type="entry name" value="MFS"/>
</dbReference>
<dbReference type="SUPFAM" id="SSF103473">
    <property type="entry name" value="MFS general substrate transporter"/>
    <property type="match status" value="1"/>
</dbReference>
<evidence type="ECO:0000259" key="6">
    <source>
        <dbReference type="PROSITE" id="PS50850"/>
    </source>
</evidence>
<dbReference type="EMBL" id="CP071872">
    <property type="protein sequence ID" value="UNM13010.1"/>
    <property type="molecule type" value="Genomic_DNA"/>
</dbReference>
<evidence type="ECO:0000256" key="1">
    <source>
        <dbReference type="ARBA" id="ARBA00004651"/>
    </source>
</evidence>
<feature type="transmembrane region" description="Helical" evidence="5">
    <location>
        <begin position="259"/>
        <end position="280"/>
    </location>
</feature>
<keyword evidence="3 5" id="KW-1133">Transmembrane helix</keyword>
<dbReference type="InterPro" id="IPR036259">
    <property type="entry name" value="MFS_trans_sf"/>
</dbReference>
<dbReference type="PROSITE" id="PS50850">
    <property type="entry name" value="MFS"/>
    <property type="match status" value="1"/>
</dbReference>
<feature type="transmembrane region" description="Helical" evidence="5">
    <location>
        <begin position="53"/>
        <end position="71"/>
    </location>
</feature>
<dbReference type="InterPro" id="IPR005829">
    <property type="entry name" value="Sugar_transporter_CS"/>
</dbReference>
<dbReference type="RefSeq" id="WP_242331724.1">
    <property type="nucleotide sequence ID" value="NZ_CP071872.1"/>
</dbReference>
<feature type="domain" description="Major facilitator superfamily (MFS) profile" evidence="6">
    <location>
        <begin position="15"/>
        <end position="404"/>
    </location>
</feature>
<evidence type="ECO:0000313" key="7">
    <source>
        <dbReference type="EMBL" id="UNM13010.1"/>
    </source>
</evidence>
<accession>A0ABY3WR38</accession>
<evidence type="ECO:0000256" key="2">
    <source>
        <dbReference type="ARBA" id="ARBA00022692"/>
    </source>
</evidence>
<keyword evidence="2 5" id="KW-0812">Transmembrane</keyword>
<keyword evidence="4 5" id="KW-0472">Membrane</keyword>
<gene>
    <name evidence="7" type="ORF">J4032_17160</name>
</gene>
<feature type="transmembrane region" description="Helical" evidence="5">
    <location>
        <begin position="378"/>
        <end position="399"/>
    </location>
</feature>
<dbReference type="PROSITE" id="PS00217">
    <property type="entry name" value="SUGAR_TRANSPORT_2"/>
    <property type="match status" value="1"/>
</dbReference>
<feature type="transmembrane region" description="Helical" evidence="5">
    <location>
        <begin position="287"/>
        <end position="307"/>
    </location>
</feature>
<evidence type="ECO:0000256" key="5">
    <source>
        <dbReference type="SAM" id="Phobius"/>
    </source>
</evidence>
<feature type="transmembrane region" description="Helical" evidence="5">
    <location>
        <begin position="12"/>
        <end position="33"/>
    </location>
</feature>
<sequence length="420" mass="43466">MSEPPVRRRPSWIAVTLVCWLLVVLDGYDLIVYGTVAPALLDEPAWRLTESGIGTLGSVAFVGMMAGALTAGRLCDRYDRRRVILASVACFSLFSLAGAVAASPTQFGTFRFLAGLGLGGLVPSVTALVHEVCPPARRGLVTTAMLSGIPLGGTAASLLGASLIPQHGWRVMFWLAAIGLLALPLAGRILPRRALPDAAAPEPVAGRPKSRTGMAAIWSPSYRRTTLAFCGAALGTLLFWYGLATWLPQLMRESGYDLGSAITFLLALNLGAVAGSLVAARLSHRFGALRTATCTALLGAVSLALLSTHPDRAGTYLLVALAGTGGHTTQCLLNVAVAGRYPDALRGTGLGALTGIGRIGAITAPLLGGWLLQAGFGVRANFTVFGAAAALAAVLTLVVPRLRAQDGAAARTARTRITPV</sequence>
<proteinExistence type="predicted"/>
<feature type="transmembrane region" description="Helical" evidence="5">
    <location>
        <begin position="141"/>
        <end position="165"/>
    </location>
</feature>
<dbReference type="InterPro" id="IPR020846">
    <property type="entry name" value="MFS_dom"/>
</dbReference>
<keyword evidence="8" id="KW-1185">Reference proteome</keyword>
<feature type="transmembrane region" description="Helical" evidence="5">
    <location>
        <begin position="109"/>
        <end position="129"/>
    </location>
</feature>
<comment type="subcellular location">
    <subcellularLocation>
        <location evidence="1">Cell membrane</location>
        <topology evidence="1">Multi-pass membrane protein</topology>
    </subcellularLocation>
</comment>
<dbReference type="PANTHER" id="PTHR23508:SF10">
    <property type="entry name" value="CARBOXYLIC ACID TRANSPORTER PROTEIN HOMOLOG"/>
    <property type="match status" value="1"/>
</dbReference>
<feature type="transmembrane region" description="Helical" evidence="5">
    <location>
        <begin position="227"/>
        <end position="247"/>
    </location>
</feature>
<feature type="transmembrane region" description="Helical" evidence="5">
    <location>
        <begin position="350"/>
        <end position="372"/>
    </location>
</feature>
<dbReference type="Pfam" id="PF07690">
    <property type="entry name" value="MFS_1"/>
    <property type="match status" value="1"/>
</dbReference>
<dbReference type="CDD" id="cd17365">
    <property type="entry name" value="MFS_PcaK_like"/>
    <property type="match status" value="1"/>
</dbReference>
<evidence type="ECO:0000313" key="8">
    <source>
        <dbReference type="Proteomes" id="UP000828924"/>
    </source>
</evidence>
<feature type="transmembrane region" description="Helical" evidence="5">
    <location>
        <begin position="83"/>
        <end position="103"/>
    </location>
</feature>
<dbReference type="Gene3D" id="1.20.1250.20">
    <property type="entry name" value="MFS general substrate transporter like domains"/>
    <property type="match status" value="1"/>
</dbReference>
<evidence type="ECO:0000256" key="3">
    <source>
        <dbReference type="ARBA" id="ARBA00022989"/>
    </source>
</evidence>
<reference evidence="7 8" key="1">
    <citation type="submission" date="2021-03" db="EMBL/GenBank/DDBJ databases">
        <title>Complete genome of Streptomyces formicae strain 1H-GS9 (DSM 100524).</title>
        <authorList>
            <person name="Atanasov K.E."/>
            <person name="Altabella T."/>
            <person name="Ferrer A."/>
        </authorList>
    </citation>
    <scope>NUCLEOTIDE SEQUENCE [LARGE SCALE GENOMIC DNA]</scope>
    <source>
        <strain evidence="7 8">1H-GS9</strain>
    </source>
</reference>
<organism evidence="7 8">
    <name type="scientific">Streptomyces formicae</name>
    <dbReference type="NCBI Taxonomy" id="1616117"/>
    <lineage>
        <taxon>Bacteria</taxon>
        <taxon>Bacillati</taxon>
        <taxon>Actinomycetota</taxon>
        <taxon>Actinomycetes</taxon>
        <taxon>Kitasatosporales</taxon>
        <taxon>Streptomycetaceae</taxon>
        <taxon>Streptomyces</taxon>
    </lineage>
</organism>
<feature type="transmembrane region" description="Helical" evidence="5">
    <location>
        <begin position="313"/>
        <end position="338"/>
    </location>
</feature>
<protein>
    <submittedName>
        <fullName evidence="7">Aromatic acid/H+ symport family MFS transporter</fullName>
    </submittedName>
</protein>
<feature type="transmembrane region" description="Helical" evidence="5">
    <location>
        <begin position="171"/>
        <end position="190"/>
    </location>
</feature>
<name>A0ABY3WR38_9ACTN</name>
<evidence type="ECO:0000256" key="4">
    <source>
        <dbReference type="ARBA" id="ARBA00023136"/>
    </source>
</evidence>
<dbReference type="PANTHER" id="PTHR23508">
    <property type="entry name" value="CARBOXYLIC ACID TRANSPORTER PROTEIN HOMOLOG"/>
    <property type="match status" value="1"/>
</dbReference>